<reference evidence="1" key="1">
    <citation type="submission" date="2020-05" db="EMBL/GenBank/DDBJ databases">
        <title>Large-scale comparative analyses of tick genomes elucidate their genetic diversity and vector capacities.</title>
        <authorList>
            <person name="Jia N."/>
            <person name="Wang J."/>
            <person name="Shi W."/>
            <person name="Du L."/>
            <person name="Sun Y."/>
            <person name="Zhan W."/>
            <person name="Jiang J."/>
            <person name="Wang Q."/>
            <person name="Zhang B."/>
            <person name="Ji P."/>
            <person name="Sakyi L.B."/>
            <person name="Cui X."/>
            <person name="Yuan T."/>
            <person name="Jiang B."/>
            <person name="Yang W."/>
            <person name="Lam T.T.-Y."/>
            <person name="Chang Q."/>
            <person name="Ding S."/>
            <person name="Wang X."/>
            <person name="Zhu J."/>
            <person name="Ruan X."/>
            <person name="Zhao L."/>
            <person name="Wei J."/>
            <person name="Que T."/>
            <person name="Du C."/>
            <person name="Cheng J."/>
            <person name="Dai P."/>
            <person name="Han X."/>
            <person name="Huang E."/>
            <person name="Gao Y."/>
            <person name="Liu J."/>
            <person name="Shao H."/>
            <person name="Ye R."/>
            <person name="Li L."/>
            <person name="Wei W."/>
            <person name="Wang X."/>
            <person name="Wang C."/>
            <person name="Yang T."/>
            <person name="Huo Q."/>
            <person name="Li W."/>
            <person name="Guo W."/>
            <person name="Chen H."/>
            <person name="Zhou L."/>
            <person name="Ni X."/>
            <person name="Tian J."/>
            <person name="Zhou Y."/>
            <person name="Sheng Y."/>
            <person name="Liu T."/>
            <person name="Pan Y."/>
            <person name="Xia L."/>
            <person name="Li J."/>
            <person name="Zhao F."/>
            <person name="Cao W."/>
        </authorList>
    </citation>
    <scope>NUCLEOTIDE SEQUENCE</scope>
    <source>
        <strain evidence="1">Hyas-2018</strain>
    </source>
</reference>
<proteinExistence type="predicted"/>
<organism evidence="1 2">
    <name type="scientific">Hyalomma asiaticum</name>
    <name type="common">Tick</name>
    <dbReference type="NCBI Taxonomy" id="266040"/>
    <lineage>
        <taxon>Eukaryota</taxon>
        <taxon>Metazoa</taxon>
        <taxon>Ecdysozoa</taxon>
        <taxon>Arthropoda</taxon>
        <taxon>Chelicerata</taxon>
        <taxon>Arachnida</taxon>
        <taxon>Acari</taxon>
        <taxon>Parasitiformes</taxon>
        <taxon>Ixodida</taxon>
        <taxon>Ixodoidea</taxon>
        <taxon>Ixodidae</taxon>
        <taxon>Hyalomminae</taxon>
        <taxon>Hyalomma</taxon>
    </lineage>
</organism>
<gene>
    <name evidence="1" type="ORF">HPB50_006680</name>
</gene>
<accession>A0ACB7S5X8</accession>
<name>A0ACB7S5X8_HYAAI</name>
<keyword evidence="2" id="KW-1185">Reference proteome</keyword>
<dbReference type="EMBL" id="CM023485">
    <property type="protein sequence ID" value="KAH6929915.1"/>
    <property type="molecule type" value="Genomic_DNA"/>
</dbReference>
<evidence type="ECO:0000313" key="1">
    <source>
        <dbReference type="EMBL" id="KAH6929915.1"/>
    </source>
</evidence>
<protein>
    <submittedName>
        <fullName evidence="1">Uncharacterized protein</fullName>
    </submittedName>
</protein>
<sequence>MTTRQIDSIYERLSYDNEQLMMINVELERHMSEESFEAKYATVIECEGNATSTLADLQCKS</sequence>
<comment type="caution">
    <text evidence="1">The sequence shown here is derived from an EMBL/GenBank/DDBJ whole genome shotgun (WGS) entry which is preliminary data.</text>
</comment>
<dbReference type="Proteomes" id="UP000821845">
    <property type="component" value="Chromosome 5"/>
</dbReference>
<evidence type="ECO:0000313" key="2">
    <source>
        <dbReference type="Proteomes" id="UP000821845"/>
    </source>
</evidence>